<feature type="region of interest" description="Disordered" evidence="4">
    <location>
        <begin position="248"/>
        <end position="276"/>
    </location>
</feature>
<dbReference type="Proteomes" id="UP000574369">
    <property type="component" value="Unassembled WGS sequence"/>
</dbReference>
<evidence type="ECO:0000313" key="7">
    <source>
        <dbReference type="EMBL" id="MBB3194232.1"/>
    </source>
</evidence>
<feature type="transmembrane region" description="Helical" evidence="5">
    <location>
        <begin position="6"/>
        <end position="30"/>
    </location>
</feature>
<keyword evidence="3 7" id="KW-0012">Acyltransferase</keyword>
<feature type="transmembrane region" description="Helical" evidence="5">
    <location>
        <begin position="42"/>
        <end position="63"/>
    </location>
</feature>
<proteinExistence type="predicted"/>
<protein>
    <submittedName>
        <fullName evidence="7">1-acyl-sn-glycerol-3-phosphate acyltransferase</fullName>
    </submittedName>
</protein>
<comment type="pathway">
    <text evidence="1">Lipid metabolism.</text>
</comment>
<keyword evidence="8" id="KW-1185">Reference proteome</keyword>
<comment type="caution">
    <text evidence="7">The sequence shown here is derived from an EMBL/GenBank/DDBJ whole genome shotgun (WGS) entry which is preliminary data.</text>
</comment>
<evidence type="ECO:0000256" key="1">
    <source>
        <dbReference type="ARBA" id="ARBA00005189"/>
    </source>
</evidence>
<dbReference type="GO" id="GO:0016746">
    <property type="term" value="F:acyltransferase activity"/>
    <property type="evidence" value="ECO:0007669"/>
    <property type="project" value="UniProtKB-KW"/>
</dbReference>
<dbReference type="SUPFAM" id="SSF69593">
    <property type="entry name" value="Glycerol-3-phosphate (1)-acyltransferase"/>
    <property type="match status" value="1"/>
</dbReference>
<name>A0ABR6GRB0_9BURK</name>
<evidence type="ECO:0000313" key="8">
    <source>
        <dbReference type="Proteomes" id="UP000574369"/>
    </source>
</evidence>
<dbReference type="InterPro" id="IPR002123">
    <property type="entry name" value="Plipid/glycerol_acylTrfase"/>
</dbReference>
<keyword evidence="2" id="KW-0808">Transferase</keyword>
<gene>
    <name evidence="7" type="ORF">FHS28_001617</name>
</gene>
<dbReference type="PANTHER" id="PTHR10434">
    <property type="entry name" value="1-ACYL-SN-GLYCEROL-3-PHOSPHATE ACYLTRANSFERASE"/>
    <property type="match status" value="1"/>
</dbReference>
<reference evidence="7 8" key="1">
    <citation type="submission" date="2020-08" db="EMBL/GenBank/DDBJ databases">
        <title>Genomic Encyclopedia of Type Strains, Phase III (KMG-III): the genomes of soil and plant-associated and newly described type strains.</title>
        <authorList>
            <person name="Whitman W."/>
        </authorList>
    </citation>
    <scope>NUCLEOTIDE SEQUENCE [LARGE SCALE GENOMIC DNA]</scope>
    <source>
        <strain evidence="7 8">CECT 7247</strain>
    </source>
</reference>
<evidence type="ECO:0000256" key="4">
    <source>
        <dbReference type="SAM" id="MobiDB-lite"/>
    </source>
</evidence>
<evidence type="ECO:0000259" key="6">
    <source>
        <dbReference type="SMART" id="SM00563"/>
    </source>
</evidence>
<accession>A0ABR6GRB0</accession>
<evidence type="ECO:0000256" key="2">
    <source>
        <dbReference type="ARBA" id="ARBA00022679"/>
    </source>
</evidence>
<keyword evidence="5" id="KW-0812">Transmembrane</keyword>
<evidence type="ECO:0000256" key="5">
    <source>
        <dbReference type="SAM" id="Phobius"/>
    </source>
</evidence>
<dbReference type="EMBL" id="JACHXO010000002">
    <property type="protein sequence ID" value="MBB3194232.1"/>
    <property type="molecule type" value="Genomic_DNA"/>
</dbReference>
<dbReference type="CDD" id="cd07989">
    <property type="entry name" value="LPLAT_AGPAT-like"/>
    <property type="match status" value="1"/>
</dbReference>
<sequence>MLATAIAFTTFGGVGLLLGLIVFPLLNLLVRSPQRRGHLARGYICTLFRLFIGWMRLLGLITYELHGLERLQRQGMLVLANHPTLIDTVFLIALVPNANCVVKSTLATHPCTRGPVRATGYICNNSGSDLLRSCIEAVKAGGNLIIFPEGTRSRPGQALTMQRGAAQLALRGGLDITPVHIHCEPLGLYKGQPWWRVAEKPLHFRLEVAPDMATAAFLEAAGGEASLAARRLTEHLVRYFSPIPKHQNSISGSHASAAEGNQGAADLGTPAGRHRS</sequence>
<evidence type="ECO:0000256" key="3">
    <source>
        <dbReference type="ARBA" id="ARBA00023315"/>
    </source>
</evidence>
<organism evidence="7 8">
    <name type="scientific">Roseateles terrae</name>
    <dbReference type="NCBI Taxonomy" id="431060"/>
    <lineage>
        <taxon>Bacteria</taxon>
        <taxon>Pseudomonadati</taxon>
        <taxon>Pseudomonadota</taxon>
        <taxon>Betaproteobacteria</taxon>
        <taxon>Burkholderiales</taxon>
        <taxon>Sphaerotilaceae</taxon>
        <taxon>Roseateles</taxon>
    </lineage>
</organism>
<dbReference type="Pfam" id="PF01553">
    <property type="entry name" value="Acyltransferase"/>
    <property type="match status" value="1"/>
</dbReference>
<dbReference type="SMART" id="SM00563">
    <property type="entry name" value="PlsC"/>
    <property type="match status" value="1"/>
</dbReference>
<keyword evidence="5" id="KW-0472">Membrane</keyword>
<feature type="domain" description="Phospholipid/glycerol acyltransferase" evidence="6">
    <location>
        <begin position="76"/>
        <end position="184"/>
    </location>
</feature>
<dbReference type="PANTHER" id="PTHR10434:SF66">
    <property type="entry name" value="PHOSPHOLIPID_GLYCEROL ACYLTRANSFERASE DOMAIN-CONTAINING PROTEIN"/>
    <property type="match status" value="1"/>
</dbReference>
<keyword evidence="5" id="KW-1133">Transmembrane helix</keyword>
<dbReference type="RefSeq" id="WP_310736760.1">
    <property type="nucleotide sequence ID" value="NZ_JACHXO010000002.1"/>
</dbReference>